<gene>
    <name evidence="1" type="ORF">FA95DRAFT_1577766</name>
</gene>
<reference evidence="1" key="1">
    <citation type="submission" date="2021-02" db="EMBL/GenBank/DDBJ databases">
        <authorList>
            <consortium name="DOE Joint Genome Institute"/>
            <person name="Ahrendt S."/>
            <person name="Looney B.P."/>
            <person name="Miyauchi S."/>
            <person name="Morin E."/>
            <person name="Drula E."/>
            <person name="Courty P.E."/>
            <person name="Chicoki N."/>
            <person name="Fauchery L."/>
            <person name="Kohler A."/>
            <person name="Kuo A."/>
            <person name="Labutti K."/>
            <person name="Pangilinan J."/>
            <person name="Lipzen A."/>
            <person name="Riley R."/>
            <person name="Andreopoulos W."/>
            <person name="He G."/>
            <person name="Johnson J."/>
            <person name="Barry K.W."/>
            <person name="Grigoriev I.V."/>
            <person name="Nagy L."/>
            <person name="Hibbett D."/>
            <person name="Henrissat B."/>
            <person name="Matheny P.B."/>
            <person name="Labbe J."/>
            <person name="Martin F."/>
        </authorList>
    </citation>
    <scope>NUCLEOTIDE SEQUENCE</scope>
    <source>
        <strain evidence="1">FP105234-sp</strain>
    </source>
</reference>
<dbReference type="Proteomes" id="UP000814033">
    <property type="component" value="Unassembled WGS sequence"/>
</dbReference>
<organism evidence="1 2">
    <name type="scientific">Auriscalpium vulgare</name>
    <dbReference type="NCBI Taxonomy" id="40419"/>
    <lineage>
        <taxon>Eukaryota</taxon>
        <taxon>Fungi</taxon>
        <taxon>Dikarya</taxon>
        <taxon>Basidiomycota</taxon>
        <taxon>Agaricomycotina</taxon>
        <taxon>Agaricomycetes</taxon>
        <taxon>Russulales</taxon>
        <taxon>Auriscalpiaceae</taxon>
        <taxon>Auriscalpium</taxon>
    </lineage>
</organism>
<comment type="caution">
    <text evidence="1">The sequence shown here is derived from an EMBL/GenBank/DDBJ whole genome shotgun (WGS) entry which is preliminary data.</text>
</comment>
<accession>A0ACB8R5X6</accession>
<evidence type="ECO:0000313" key="1">
    <source>
        <dbReference type="EMBL" id="KAI0039180.1"/>
    </source>
</evidence>
<sequence length="919" mass="101432">MDRSGKALAAVPDLLEVRKADGQLDSILVRGTTISGSPCATYYALREAKPGCLLGELDSDKAAEPFKRAQRVRGGGGCACDREEQWDVAQEAFARCLALGEDEESRNDQDEGDGPEITLPSQKALKTCYDNKILAFRALQQGLQSSYDKWQMWMNYTFVAIDVGEVLGALSRLGRVNEERAAKLGTDSADADVHYQPVPIEDSILSYASLKVTDSNPPGGPVRRLRLSRPSNLRDSHRNLRATNKAFCAAATPRAFRTVGATNRRDSALGLASLLQSNLASYVQEVVYRDYAADEHGHLVDAANPAPLDVSYEPTVEEPLVEAFTTAARLPVLTSIRFVFHPVDRTGASLDLQRALLGTVGDAAPHLRSLTLTNLTPVSHSLYTTPAFLRALSSLTDLRISTASAANTLRGSGLWVAMSHFWYYAVDQYVLENVVNVSSLVLVNDVPTATSQLWTFVQRGTLPRLKYLVVRKLGIDFHDADVDDFVRRHDLLEWIDIGEGPEGLRRPPPQHSIMGNGAGYSPEQSGIHTLARLYPRHLHRKASGRRRTRPASETKFKGIAGEEGPYLPAQANLVVVARGKSQARGAQGGAAEEAWADTSLNVPGTLALCDNMLLDQIKFTSYESSRAGLSSWTPTGARQCFGQWWLRVYQQILDDQSRRPPARYRLTMISWDGRRATAPQCELTGTLGKRTKFYQLDLIQLVLLAGSLKRPERAEALPMEPRDAEMLALNDDSLLEQTELLYSTPAAPNSLRILGHLDLLAQPALHLLNHAILLSPCLNVRKTSPNKQMRPYIARVMSYSGNWLVHTVAPLRARLESGVRPHAHLKWSMPQLHALIEQITTTDSTLSECLLFVHCIPLPSKRWNRGDKELAMVRDLLEGRKADAARHGDTGSRHVAGRPCIAREQAAEHVKRVFQGSGY</sequence>
<name>A0ACB8R5X6_9AGAM</name>
<proteinExistence type="predicted"/>
<keyword evidence="2" id="KW-1185">Reference proteome</keyword>
<evidence type="ECO:0000313" key="2">
    <source>
        <dbReference type="Proteomes" id="UP000814033"/>
    </source>
</evidence>
<reference evidence="1" key="2">
    <citation type="journal article" date="2022" name="New Phytol.">
        <title>Evolutionary transition to the ectomycorrhizal habit in the genomes of a hyperdiverse lineage of mushroom-forming fungi.</title>
        <authorList>
            <person name="Looney B."/>
            <person name="Miyauchi S."/>
            <person name="Morin E."/>
            <person name="Drula E."/>
            <person name="Courty P.E."/>
            <person name="Kohler A."/>
            <person name="Kuo A."/>
            <person name="LaButti K."/>
            <person name="Pangilinan J."/>
            <person name="Lipzen A."/>
            <person name="Riley R."/>
            <person name="Andreopoulos W."/>
            <person name="He G."/>
            <person name="Johnson J."/>
            <person name="Nolan M."/>
            <person name="Tritt A."/>
            <person name="Barry K.W."/>
            <person name="Grigoriev I.V."/>
            <person name="Nagy L.G."/>
            <person name="Hibbett D."/>
            <person name="Henrissat B."/>
            <person name="Matheny P.B."/>
            <person name="Labbe J."/>
            <person name="Martin F.M."/>
        </authorList>
    </citation>
    <scope>NUCLEOTIDE SEQUENCE</scope>
    <source>
        <strain evidence="1">FP105234-sp</strain>
    </source>
</reference>
<dbReference type="EMBL" id="MU276344">
    <property type="protein sequence ID" value="KAI0039180.1"/>
    <property type="molecule type" value="Genomic_DNA"/>
</dbReference>
<protein>
    <submittedName>
        <fullName evidence="1">Uncharacterized protein</fullName>
    </submittedName>
</protein>